<accession>A0A0J1BJE2</accession>
<dbReference type="Proteomes" id="UP000036367">
    <property type="component" value="Unassembled WGS sequence"/>
</dbReference>
<organism evidence="1 2">
    <name type="scientific">Rhodopirellula islandica</name>
    <dbReference type="NCBI Taxonomy" id="595434"/>
    <lineage>
        <taxon>Bacteria</taxon>
        <taxon>Pseudomonadati</taxon>
        <taxon>Planctomycetota</taxon>
        <taxon>Planctomycetia</taxon>
        <taxon>Pirellulales</taxon>
        <taxon>Pirellulaceae</taxon>
        <taxon>Rhodopirellula</taxon>
    </lineage>
</organism>
<evidence type="ECO:0000313" key="1">
    <source>
        <dbReference type="EMBL" id="KLU06686.1"/>
    </source>
</evidence>
<dbReference type="STRING" id="595434.RISK_001250"/>
<reference evidence="1" key="1">
    <citation type="submission" date="2015-05" db="EMBL/GenBank/DDBJ databases">
        <title>Permanent draft genome of Rhodopirellula islandicus K833.</title>
        <authorList>
            <person name="Kizina J."/>
            <person name="Richter M."/>
            <person name="Glockner F.O."/>
            <person name="Harder J."/>
        </authorList>
    </citation>
    <scope>NUCLEOTIDE SEQUENCE [LARGE SCALE GENOMIC DNA]</scope>
    <source>
        <strain evidence="1">K833</strain>
    </source>
</reference>
<protein>
    <submittedName>
        <fullName evidence="1">Uncharacterized protein</fullName>
    </submittedName>
</protein>
<keyword evidence="2" id="KW-1185">Reference proteome</keyword>
<dbReference type="AlphaFoldDB" id="A0A0J1BJE2"/>
<gene>
    <name evidence="1" type="ORF">RISK_001250</name>
</gene>
<sequence length="42" mass="4680">MLWDTLVQFEPLTASREIVLADTAFVPNTASNLHWVRGPPSV</sequence>
<evidence type="ECO:0000313" key="2">
    <source>
        <dbReference type="Proteomes" id="UP000036367"/>
    </source>
</evidence>
<name>A0A0J1BJE2_RHOIS</name>
<comment type="caution">
    <text evidence="1">The sequence shown here is derived from an EMBL/GenBank/DDBJ whole genome shotgun (WGS) entry which is preliminary data.</text>
</comment>
<dbReference type="EMBL" id="LECT01000013">
    <property type="protein sequence ID" value="KLU06686.1"/>
    <property type="molecule type" value="Genomic_DNA"/>
</dbReference>
<proteinExistence type="predicted"/>